<sequence length="75" mass="8430">MNITKNSVILFLLVILTNSLSNSDVLGSPVMETSKNDVCFIPCTTRYGEYECWCDCTHKRYHDGGCVNGRCCCKK</sequence>
<keyword evidence="5" id="KW-1015">Disulfide bond</keyword>
<keyword evidence="8" id="KW-1185">Reference proteome</keyword>
<organism evidence="8 9">
    <name type="scientific">Camelina sativa</name>
    <name type="common">False flax</name>
    <name type="synonym">Myagrum sativum</name>
    <dbReference type="NCBI Taxonomy" id="90675"/>
    <lineage>
        <taxon>Eukaryota</taxon>
        <taxon>Viridiplantae</taxon>
        <taxon>Streptophyta</taxon>
        <taxon>Embryophyta</taxon>
        <taxon>Tracheophyta</taxon>
        <taxon>Spermatophyta</taxon>
        <taxon>Magnoliopsida</taxon>
        <taxon>eudicotyledons</taxon>
        <taxon>Gunneridae</taxon>
        <taxon>Pentapetalae</taxon>
        <taxon>rosids</taxon>
        <taxon>malvids</taxon>
        <taxon>Brassicales</taxon>
        <taxon>Brassicaceae</taxon>
        <taxon>Camelineae</taxon>
        <taxon>Camelina</taxon>
    </lineage>
</organism>
<gene>
    <name evidence="9" type="primary">LOC109133442</name>
</gene>
<protein>
    <submittedName>
        <fullName evidence="9">Defensin-like protein 60</fullName>
    </submittedName>
</protein>
<keyword evidence="2" id="KW-0929">Antimicrobial</keyword>
<evidence type="ECO:0000256" key="4">
    <source>
        <dbReference type="ARBA" id="ARBA00022821"/>
    </source>
</evidence>
<feature type="signal peptide" evidence="6">
    <location>
        <begin position="1"/>
        <end position="19"/>
    </location>
</feature>
<evidence type="ECO:0000313" key="9">
    <source>
        <dbReference type="RefSeq" id="XP_019102104.1"/>
    </source>
</evidence>
<name>A0ABM1RSW6_CAMSA</name>
<evidence type="ECO:0000259" key="7">
    <source>
        <dbReference type="Pfam" id="PF24552"/>
    </source>
</evidence>
<dbReference type="Pfam" id="PF24552">
    <property type="entry name" value="Defensin"/>
    <property type="match status" value="1"/>
</dbReference>
<keyword evidence="3" id="KW-0295">Fungicide</keyword>
<dbReference type="RefSeq" id="XP_019102104.1">
    <property type="nucleotide sequence ID" value="XM_019246559.1"/>
</dbReference>
<reference evidence="8" key="1">
    <citation type="journal article" date="2014" name="Nat. Commun.">
        <title>The emerging biofuel crop Camelina sativa retains a highly undifferentiated hexaploid genome structure.</title>
        <authorList>
            <person name="Kagale S."/>
            <person name="Koh C."/>
            <person name="Nixon J."/>
            <person name="Bollina V."/>
            <person name="Clarke W.E."/>
            <person name="Tuteja R."/>
            <person name="Spillane C."/>
            <person name="Robinson S.J."/>
            <person name="Links M.G."/>
            <person name="Clarke C."/>
            <person name="Higgins E.E."/>
            <person name="Huebert T."/>
            <person name="Sharpe A.G."/>
            <person name="Parkin I.A."/>
        </authorList>
    </citation>
    <scope>NUCLEOTIDE SEQUENCE [LARGE SCALE GENOMIC DNA]</scope>
    <source>
        <strain evidence="8">cv. DH55</strain>
    </source>
</reference>
<feature type="domain" description="Defensin-like" evidence="7">
    <location>
        <begin position="37"/>
        <end position="75"/>
    </location>
</feature>
<accession>A0ABM1RSW6</accession>
<evidence type="ECO:0000256" key="1">
    <source>
        <dbReference type="ARBA" id="ARBA00006722"/>
    </source>
</evidence>
<dbReference type="GeneID" id="109133442"/>
<evidence type="ECO:0000256" key="3">
    <source>
        <dbReference type="ARBA" id="ARBA00022577"/>
    </source>
</evidence>
<proteinExistence type="inferred from homology"/>
<reference evidence="9" key="2">
    <citation type="submission" date="2025-08" db="UniProtKB">
        <authorList>
            <consortium name="RefSeq"/>
        </authorList>
    </citation>
    <scope>IDENTIFICATION</scope>
    <source>
        <tissue evidence="9">Leaf</tissue>
    </source>
</reference>
<evidence type="ECO:0000256" key="2">
    <source>
        <dbReference type="ARBA" id="ARBA00022529"/>
    </source>
</evidence>
<dbReference type="Proteomes" id="UP000694864">
    <property type="component" value="Chromosome 6"/>
</dbReference>
<dbReference type="InterPro" id="IPR056373">
    <property type="entry name" value="Defensin-like_dom"/>
</dbReference>
<keyword evidence="4" id="KW-0611">Plant defense</keyword>
<keyword evidence="6" id="KW-0732">Signal</keyword>
<comment type="similarity">
    <text evidence="1">Belongs to the DEFL family.</text>
</comment>
<evidence type="ECO:0000256" key="6">
    <source>
        <dbReference type="SAM" id="SignalP"/>
    </source>
</evidence>
<evidence type="ECO:0000256" key="5">
    <source>
        <dbReference type="ARBA" id="ARBA00023157"/>
    </source>
</evidence>
<feature type="chain" id="PRO_5046136408" evidence="6">
    <location>
        <begin position="20"/>
        <end position="75"/>
    </location>
</feature>
<evidence type="ECO:0000313" key="8">
    <source>
        <dbReference type="Proteomes" id="UP000694864"/>
    </source>
</evidence>